<feature type="binding site" evidence="7">
    <location>
        <position position="138"/>
    </location>
    <ligand>
        <name>N-formimidoyl-L-glutamate</name>
        <dbReference type="ChEBI" id="CHEBI:58928"/>
    </ligand>
</feature>
<keyword evidence="7" id="KW-0963">Cytoplasm</keyword>
<comment type="subcellular location">
    <subcellularLocation>
        <location evidence="7">Cytoplasm</location>
    </subcellularLocation>
</comment>
<evidence type="ECO:0000256" key="7">
    <source>
        <dbReference type="HAMAP-Rule" id="MF_00372"/>
    </source>
</evidence>
<feature type="binding site" evidence="7">
    <location>
        <position position="311"/>
    </location>
    <ligand>
        <name>Fe(3+)</name>
        <dbReference type="ChEBI" id="CHEBI:29034"/>
    </ligand>
</feature>
<feature type="binding site" evidence="7">
    <location>
        <position position="236"/>
    </location>
    <ligand>
        <name>Fe(3+)</name>
        <dbReference type="ChEBI" id="CHEBI:29034"/>
    </ligand>
</feature>
<feature type="binding site" evidence="7">
    <location>
        <position position="313"/>
    </location>
    <ligand>
        <name>N-formimidoyl-L-glutamate</name>
        <dbReference type="ChEBI" id="CHEBI:58928"/>
    </ligand>
</feature>
<keyword evidence="4 7" id="KW-0369">Histidine metabolism</keyword>
<evidence type="ECO:0000313" key="9">
    <source>
        <dbReference type="EMBL" id="MCK9816503.1"/>
    </source>
</evidence>
<reference evidence="9 10" key="2">
    <citation type="journal article" date="2023" name="Plant Pathol.">
        <title>Dismantling and reorganizing Pseudomonas marginalis sensu#lato.</title>
        <authorList>
            <person name="Sawada H."/>
            <person name="Fujikawa T."/>
            <person name="Satou M."/>
        </authorList>
    </citation>
    <scope>NUCLEOTIDE SEQUENCE [LARGE SCALE GENOMIC DNA]</scope>
    <source>
        <strain evidence="9 10">MAFF 302046</strain>
    </source>
</reference>
<protein>
    <recommendedName>
        <fullName evidence="1 7">Imidazolonepropionase</fullName>
        <ecNumber evidence="1 7">3.5.2.7</ecNumber>
    </recommendedName>
    <alternativeName>
        <fullName evidence="7">Imidazolone-5-propionate hydrolase</fullName>
    </alternativeName>
</protein>
<comment type="similarity">
    <text evidence="7">Belongs to the metallo-dependent hydrolases superfamily. HutI family.</text>
</comment>
<dbReference type="Gene3D" id="3.20.20.140">
    <property type="entry name" value="Metal-dependent hydrolases"/>
    <property type="match status" value="1"/>
</dbReference>
<reference evidence="9 10" key="1">
    <citation type="journal article" date="2022" name="Int. J. Syst. Evol. Microbiol.">
        <title>Pseudomonas aegrilactucae sp. nov. and Pseudomonas morbosilactucae sp. nov., pathogens causing bacterial rot of lettuce in Japan.</title>
        <authorList>
            <person name="Sawada H."/>
            <person name="Fujikawa T."/>
            <person name="Satou M."/>
        </authorList>
    </citation>
    <scope>NUCLEOTIDE SEQUENCE [LARGE SCALE GENOMIC DNA]</scope>
    <source>
        <strain evidence="9 10">MAFF 302046</strain>
    </source>
</reference>
<dbReference type="CDD" id="cd01296">
    <property type="entry name" value="Imidazolone-5PH"/>
    <property type="match status" value="1"/>
</dbReference>
<dbReference type="SUPFAM" id="SSF51556">
    <property type="entry name" value="Metallo-dependent hydrolases"/>
    <property type="match status" value="1"/>
</dbReference>
<dbReference type="NCBIfam" id="TIGR01224">
    <property type="entry name" value="hutI"/>
    <property type="match status" value="1"/>
</dbReference>
<evidence type="ECO:0000256" key="4">
    <source>
        <dbReference type="ARBA" id="ARBA00022808"/>
    </source>
</evidence>
<organism evidence="9 10">
    <name type="scientific">Pseudomonas morbosilactucae</name>
    <dbReference type="NCBI Taxonomy" id="2938197"/>
    <lineage>
        <taxon>Bacteria</taxon>
        <taxon>Pseudomonadati</taxon>
        <taxon>Pseudomonadota</taxon>
        <taxon>Gammaproteobacteria</taxon>
        <taxon>Pseudomonadales</taxon>
        <taxon>Pseudomonadaceae</taxon>
        <taxon>Pseudomonas</taxon>
    </lineage>
</organism>
<feature type="binding site" evidence="7">
    <location>
        <position position="68"/>
    </location>
    <ligand>
        <name>Zn(2+)</name>
        <dbReference type="ChEBI" id="CHEBI:29105"/>
    </ligand>
</feature>
<dbReference type="RefSeq" id="WP_123329283.1">
    <property type="nucleotide sequence ID" value="NZ_JALQCX010000039.1"/>
</dbReference>
<feature type="binding site" evidence="7">
    <location>
        <position position="138"/>
    </location>
    <ligand>
        <name>4-imidazolone-5-propanoate</name>
        <dbReference type="ChEBI" id="CHEBI:77893"/>
    </ligand>
</feature>
<comment type="caution">
    <text evidence="9">The sequence shown here is derived from an EMBL/GenBank/DDBJ whole genome shotgun (WGS) entry which is preliminary data.</text>
</comment>
<comment type="cofactor">
    <cofactor evidence="7">
        <name>Zn(2+)</name>
        <dbReference type="ChEBI" id="CHEBI:29105"/>
    </cofactor>
    <cofactor evidence="7">
        <name>Fe(3+)</name>
        <dbReference type="ChEBI" id="CHEBI:29034"/>
    </cofactor>
    <text evidence="7">Binds 1 zinc or iron ion per subunit.</text>
</comment>
<accession>A0ABT0JKQ6</accession>
<keyword evidence="6 7" id="KW-0408">Iron</keyword>
<feature type="binding site" evidence="7">
    <location>
        <position position="236"/>
    </location>
    <ligand>
        <name>Zn(2+)</name>
        <dbReference type="ChEBI" id="CHEBI:29105"/>
    </ligand>
</feature>
<dbReference type="EC" id="3.5.2.7" evidence="1 7"/>
<feature type="domain" description="Amidohydrolase-related" evidence="8">
    <location>
        <begin position="57"/>
        <end position="384"/>
    </location>
</feature>
<feature type="binding site" evidence="7">
    <location>
        <position position="311"/>
    </location>
    <ligand>
        <name>Zn(2+)</name>
        <dbReference type="ChEBI" id="CHEBI:29105"/>
    </ligand>
</feature>
<comment type="function">
    <text evidence="7">Catalyzes the hydrolytic cleavage of the carbon-nitrogen bond in imidazolone-5-propanoate to yield N-formimidoyl-L-glutamate. It is the third step in the universal histidine degradation pathway.</text>
</comment>
<feature type="binding site" evidence="7">
    <location>
        <position position="66"/>
    </location>
    <ligand>
        <name>Fe(3+)</name>
        <dbReference type="ChEBI" id="CHEBI:29034"/>
    </ligand>
</feature>
<evidence type="ECO:0000259" key="8">
    <source>
        <dbReference type="Pfam" id="PF01979"/>
    </source>
</evidence>
<dbReference type="InterPro" id="IPR005920">
    <property type="entry name" value="HutI"/>
</dbReference>
<feature type="binding site" evidence="7">
    <location>
        <position position="66"/>
    </location>
    <ligand>
        <name>Zn(2+)</name>
        <dbReference type="ChEBI" id="CHEBI:29105"/>
    </ligand>
</feature>
<dbReference type="InterPro" id="IPR032466">
    <property type="entry name" value="Metal_Hydrolase"/>
</dbReference>
<evidence type="ECO:0000256" key="1">
    <source>
        <dbReference type="ARBA" id="ARBA00012864"/>
    </source>
</evidence>
<dbReference type="InterPro" id="IPR011059">
    <property type="entry name" value="Metal-dep_hydrolase_composite"/>
</dbReference>
<feature type="binding site" evidence="7">
    <location>
        <position position="75"/>
    </location>
    <ligand>
        <name>4-imidazolone-5-propanoate</name>
        <dbReference type="ChEBI" id="CHEBI:77893"/>
    </ligand>
</feature>
<dbReference type="HAMAP" id="MF_00372">
    <property type="entry name" value="HutI"/>
    <property type="match status" value="1"/>
</dbReference>
<dbReference type="InterPro" id="IPR006680">
    <property type="entry name" value="Amidohydro-rel"/>
</dbReference>
<keyword evidence="10" id="KW-1185">Reference proteome</keyword>
<comment type="catalytic activity">
    <reaction evidence="7">
        <text>4-imidazolone-5-propanoate + H2O = N-formimidoyl-L-glutamate</text>
        <dbReference type="Rhea" id="RHEA:23660"/>
        <dbReference type="ChEBI" id="CHEBI:15377"/>
        <dbReference type="ChEBI" id="CHEBI:58928"/>
        <dbReference type="ChEBI" id="CHEBI:77893"/>
        <dbReference type="EC" id="3.5.2.7"/>
    </reaction>
</comment>
<comment type="pathway">
    <text evidence="7">Amino-acid degradation; L-histidine degradation into L-glutamate; N-formimidoyl-L-glutamate from L-histidine: step 3/3.</text>
</comment>
<dbReference type="EMBL" id="JALQCX010000039">
    <property type="protein sequence ID" value="MCK9816503.1"/>
    <property type="molecule type" value="Genomic_DNA"/>
</dbReference>
<keyword evidence="5 7" id="KW-0862">Zinc</keyword>
<dbReference type="GO" id="GO:0050480">
    <property type="term" value="F:imidazolonepropionase activity"/>
    <property type="evidence" value="ECO:0007669"/>
    <property type="project" value="UniProtKB-EC"/>
</dbReference>
<gene>
    <name evidence="7 9" type="primary">hutI</name>
    <name evidence="9" type="ORF">M1B35_20845</name>
</gene>
<feature type="binding site" evidence="7">
    <location>
        <position position="316"/>
    </location>
    <ligand>
        <name>4-imidazolone-5-propanoate</name>
        <dbReference type="ChEBI" id="CHEBI:77893"/>
    </ligand>
</feature>
<feature type="binding site" evidence="7">
    <location>
        <position position="315"/>
    </location>
    <ligand>
        <name>N-formimidoyl-L-glutamate</name>
        <dbReference type="ChEBI" id="CHEBI:58928"/>
    </ligand>
</feature>
<feature type="binding site" evidence="7">
    <location>
        <position position="171"/>
    </location>
    <ligand>
        <name>4-imidazolone-5-propanoate</name>
        <dbReference type="ChEBI" id="CHEBI:77893"/>
    </ligand>
</feature>
<feature type="binding site" evidence="7">
    <location>
        <position position="68"/>
    </location>
    <ligand>
        <name>Fe(3+)</name>
        <dbReference type="ChEBI" id="CHEBI:29034"/>
    </ligand>
</feature>
<dbReference type="Pfam" id="PF01979">
    <property type="entry name" value="Amidohydro_1"/>
    <property type="match status" value="1"/>
</dbReference>
<proteinExistence type="inferred from homology"/>
<dbReference type="SUPFAM" id="SSF51338">
    <property type="entry name" value="Composite domain of metallo-dependent hydrolases"/>
    <property type="match status" value="1"/>
</dbReference>
<dbReference type="Gene3D" id="2.30.40.10">
    <property type="entry name" value="Urease, subunit C, domain 1"/>
    <property type="match status" value="1"/>
</dbReference>
<dbReference type="PANTHER" id="PTHR42752:SF1">
    <property type="entry name" value="IMIDAZOLONEPROPIONASE-RELATED"/>
    <property type="match status" value="1"/>
</dbReference>
<sequence length="401" mass="43112">MKTLWQHCHVATMAQGTYSIIEDAALVTAGALIEWIGPRSQVPAADYAQVHDLQGAWVTPGLIDCHTHTVFGGNRSGEFEQRLQGVSYAEIAAAGGGIASTVRATRAATEDELFASAHKRLRSLLRDGVTTVEIKSGYGLDLASERKLLRVIRRLGEALPVSVRATCLAAHALPPEYKDRADDYIDHICSEMLPALAAEGLVDAVDAFCEYLAFSPEQVERVFKVARQLGLPVKLHAEQLSSLHGSSLAARYQALSADHLEFMTEDDAIAMAASGTVAVLLPGAFYFLRETQLPPMDALRKHGVKIAIASDLNPGTSPALSVRLMLNMACTLFRMTPEEALAGATLHAASALGMGHSHGSLEVGKVADFVAWQIDRPADLAYWLGGDLEKRVVRHGAEVTV</sequence>
<evidence type="ECO:0000256" key="6">
    <source>
        <dbReference type="ARBA" id="ARBA00023004"/>
    </source>
</evidence>
<feature type="binding site" evidence="7">
    <location>
        <position position="239"/>
    </location>
    <ligand>
        <name>4-imidazolone-5-propanoate</name>
        <dbReference type="ChEBI" id="CHEBI:77893"/>
    </ligand>
</feature>
<name>A0ABT0JKQ6_9PSED</name>
<evidence type="ECO:0000313" key="10">
    <source>
        <dbReference type="Proteomes" id="UP001155163"/>
    </source>
</evidence>
<evidence type="ECO:0000256" key="3">
    <source>
        <dbReference type="ARBA" id="ARBA00022801"/>
    </source>
</evidence>
<dbReference type="PANTHER" id="PTHR42752">
    <property type="entry name" value="IMIDAZOLONEPROPIONASE"/>
    <property type="match status" value="1"/>
</dbReference>
<dbReference type="Proteomes" id="UP001155163">
    <property type="component" value="Unassembled WGS sequence"/>
</dbReference>
<keyword evidence="2 7" id="KW-0479">Metal-binding</keyword>
<evidence type="ECO:0000256" key="2">
    <source>
        <dbReference type="ARBA" id="ARBA00022723"/>
    </source>
</evidence>
<keyword evidence="3 7" id="KW-0378">Hydrolase</keyword>
<evidence type="ECO:0000256" key="5">
    <source>
        <dbReference type="ARBA" id="ARBA00022833"/>
    </source>
</evidence>